<feature type="domain" description="Restriction system protein Mrr-like N-terminal" evidence="1">
    <location>
        <begin position="20"/>
        <end position="64"/>
    </location>
</feature>
<dbReference type="AlphaFoldDB" id="A0A7R6PNS9"/>
<dbReference type="EMBL" id="AP014546">
    <property type="protein sequence ID" value="BBB29877.1"/>
    <property type="molecule type" value="Genomic_DNA"/>
</dbReference>
<dbReference type="KEGG" id="njp:NEJAP_1927"/>
<organism evidence="2 3">
    <name type="scientific">Neptunomonas japonica JAMM 1380</name>
    <dbReference type="NCBI Taxonomy" id="1441457"/>
    <lineage>
        <taxon>Bacteria</taxon>
        <taxon>Pseudomonadati</taxon>
        <taxon>Pseudomonadota</taxon>
        <taxon>Gammaproteobacteria</taxon>
        <taxon>Oceanospirillales</taxon>
        <taxon>Oceanospirillaceae</taxon>
        <taxon>Neptunomonas</taxon>
    </lineage>
</organism>
<accession>A0A7R6PNS9</accession>
<evidence type="ECO:0000313" key="3">
    <source>
        <dbReference type="Proteomes" id="UP000595332"/>
    </source>
</evidence>
<dbReference type="Proteomes" id="UP000595332">
    <property type="component" value="Chromosome"/>
</dbReference>
<dbReference type="Pfam" id="PF14338">
    <property type="entry name" value="Mrr_N"/>
    <property type="match status" value="1"/>
</dbReference>
<protein>
    <recommendedName>
        <fullName evidence="1">Restriction system protein Mrr-like N-terminal domain-containing protein</fullName>
    </recommendedName>
</protein>
<evidence type="ECO:0000259" key="1">
    <source>
        <dbReference type="Pfam" id="PF14338"/>
    </source>
</evidence>
<name>A0A7R6PNS9_9GAMM</name>
<proteinExistence type="predicted"/>
<keyword evidence="3" id="KW-1185">Reference proteome</keyword>
<evidence type="ECO:0000313" key="2">
    <source>
        <dbReference type="EMBL" id="BBB29877.1"/>
    </source>
</evidence>
<sequence>MYAYKINVDCVDKTTISKEYDSGNGTVFLDRISWALSYLTNSGLTERPRRGVYKLTEKAKDFLDTRCTQRHFTHEKVFFEALCTKLKYIERP</sequence>
<dbReference type="RefSeq" id="WP_201347101.1">
    <property type="nucleotide sequence ID" value="NZ_AP014546.1"/>
</dbReference>
<gene>
    <name evidence="2" type="ORF">NEJAP_1927</name>
</gene>
<reference evidence="2 3" key="1">
    <citation type="journal article" date="2008" name="Int. J. Syst. Evol. Microbiol.">
        <title>Neptunomonas japonica sp. nov., an Osedax japonicus symbiont-like bacterium isolated from sediment adjacent to sperm whale carcasses off Kagoshima, Japan.</title>
        <authorList>
            <person name="Miyazaki M."/>
            <person name="Nogi Y."/>
            <person name="Fujiwara Y."/>
            <person name="Kawato M."/>
            <person name="Kubokawa K."/>
            <person name="Horikoshi K."/>
        </authorList>
    </citation>
    <scope>NUCLEOTIDE SEQUENCE [LARGE SCALE GENOMIC DNA]</scope>
    <source>
        <strain evidence="2 3">JAMM 1380</strain>
    </source>
</reference>
<dbReference type="InterPro" id="IPR025745">
    <property type="entry name" value="Mrr-like_N_dom"/>
</dbReference>